<dbReference type="AlphaFoldDB" id="A0A9N9NPB5"/>
<dbReference type="EMBL" id="CAJVPY010014973">
    <property type="protein sequence ID" value="CAG8749291.1"/>
    <property type="molecule type" value="Genomic_DNA"/>
</dbReference>
<evidence type="ECO:0000313" key="2">
    <source>
        <dbReference type="Proteomes" id="UP000789405"/>
    </source>
</evidence>
<protein>
    <submittedName>
        <fullName evidence="1">8594_t:CDS:1</fullName>
    </submittedName>
</protein>
<organism evidence="1 2">
    <name type="scientific">Dentiscutata erythropus</name>
    <dbReference type="NCBI Taxonomy" id="1348616"/>
    <lineage>
        <taxon>Eukaryota</taxon>
        <taxon>Fungi</taxon>
        <taxon>Fungi incertae sedis</taxon>
        <taxon>Mucoromycota</taxon>
        <taxon>Glomeromycotina</taxon>
        <taxon>Glomeromycetes</taxon>
        <taxon>Diversisporales</taxon>
        <taxon>Gigasporaceae</taxon>
        <taxon>Dentiscutata</taxon>
    </lineage>
</organism>
<comment type="caution">
    <text evidence="1">The sequence shown here is derived from an EMBL/GenBank/DDBJ whole genome shotgun (WGS) entry which is preliminary data.</text>
</comment>
<gene>
    <name evidence="1" type="ORF">DERYTH_LOCUS16737</name>
</gene>
<keyword evidence="2" id="KW-1185">Reference proteome</keyword>
<sequence length="148" mass="16787">MSNKIGSILSSYRRNGPNCQNEDKFIIRKTDYVHMACDTSRKKPGPKRKLHLQRNLITTETLIQTFADDTKKDLIKELAYLFNIMVESPTSIQSEEGAASPKYVYNTFYNMPTGNFEIDSLGSRNIHSSIKEVVDNVINKNITKIPAA</sequence>
<evidence type="ECO:0000313" key="1">
    <source>
        <dbReference type="EMBL" id="CAG8749291.1"/>
    </source>
</evidence>
<name>A0A9N9NPB5_9GLOM</name>
<accession>A0A9N9NPB5</accession>
<proteinExistence type="predicted"/>
<dbReference type="OrthoDB" id="2123952at2759"/>
<reference evidence="1" key="1">
    <citation type="submission" date="2021-06" db="EMBL/GenBank/DDBJ databases">
        <authorList>
            <person name="Kallberg Y."/>
            <person name="Tangrot J."/>
            <person name="Rosling A."/>
        </authorList>
    </citation>
    <scope>NUCLEOTIDE SEQUENCE</scope>
    <source>
        <strain evidence="1">MA453B</strain>
    </source>
</reference>
<dbReference type="Proteomes" id="UP000789405">
    <property type="component" value="Unassembled WGS sequence"/>
</dbReference>